<dbReference type="RefSeq" id="WP_193382869.1">
    <property type="nucleotide sequence ID" value="NZ_JABXWI010000031.1"/>
</dbReference>
<reference evidence="2 3" key="1">
    <citation type="journal article" date="2023" name="Microb. Genom.">
        <title>Mesoterricola silvestris gen. nov., sp. nov., Mesoterricola sediminis sp. nov., Geothrix oryzae sp. nov., Geothrix edaphica sp. nov., Geothrix rubra sp. nov., and Geothrix limicola sp. nov., six novel members of Acidobacteriota isolated from soils.</title>
        <authorList>
            <person name="Weisberg A.J."/>
            <person name="Pearce E."/>
            <person name="Kramer C.G."/>
            <person name="Chang J.H."/>
            <person name="Clarke C.R."/>
        </authorList>
    </citation>
    <scope>NUCLEOTIDE SEQUENCE [LARGE SCALE GENOMIC DNA]</scope>
    <source>
        <strain evidence="2 3">NE20-4-1</strain>
    </source>
</reference>
<evidence type="ECO:0000313" key="2">
    <source>
        <dbReference type="EMBL" id="MDX3042562.1"/>
    </source>
</evidence>
<protein>
    <submittedName>
        <fullName evidence="2">Uncharacterized protein</fullName>
    </submittedName>
</protein>
<sequence>MIASDGSYHVSFLGSDGKPFLSKPVVAWDDDGNALVAGKLGLVRADRFGTVHRIVQHDAAVVSAVPGGGWMIDCTGDDGDTWTDVIVAWTIHSDGSATALTCSADGLTGDATEGLAEYRIYHPSQSFSEGEPDALASSSEPDAPAA</sequence>
<name>A0ABU4MZM2_9ACTN</name>
<proteinExistence type="predicted"/>
<dbReference type="EMBL" id="JARAWJ010000039">
    <property type="protein sequence ID" value="MDX3042562.1"/>
    <property type="molecule type" value="Genomic_DNA"/>
</dbReference>
<gene>
    <name evidence="2" type="ORF">PV383_36075</name>
</gene>
<feature type="region of interest" description="Disordered" evidence="1">
    <location>
        <begin position="125"/>
        <end position="146"/>
    </location>
</feature>
<accession>A0ABU4MZM2</accession>
<organism evidence="2 3">
    <name type="scientific">Streptomyces caniscabiei</name>
    <dbReference type="NCBI Taxonomy" id="2746961"/>
    <lineage>
        <taxon>Bacteria</taxon>
        <taxon>Bacillati</taxon>
        <taxon>Actinomycetota</taxon>
        <taxon>Actinomycetes</taxon>
        <taxon>Kitasatosporales</taxon>
        <taxon>Streptomycetaceae</taxon>
        <taxon>Streptomyces</taxon>
    </lineage>
</organism>
<dbReference type="Proteomes" id="UP001282474">
    <property type="component" value="Unassembled WGS sequence"/>
</dbReference>
<evidence type="ECO:0000256" key="1">
    <source>
        <dbReference type="SAM" id="MobiDB-lite"/>
    </source>
</evidence>
<keyword evidence="3" id="KW-1185">Reference proteome</keyword>
<comment type="caution">
    <text evidence="2">The sequence shown here is derived from an EMBL/GenBank/DDBJ whole genome shotgun (WGS) entry which is preliminary data.</text>
</comment>
<evidence type="ECO:0000313" key="3">
    <source>
        <dbReference type="Proteomes" id="UP001282474"/>
    </source>
</evidence>